<gene>
    <name evidence="1" type="primary">RvY_12511-1</name>
    <name evidence="1" type="synonym">RvY_12511.1</name>
    <name evidence="1" type="ORF">RvY_12511</name>
</gene>
<organism evidence="1 2">
    <name type="scientific">Ramazzottius varieornatus</name>
    <name type="common">Water bear</name>
    <name type="synonym">Tardigrade</name>
    <dbReference type="NCBI Taxonomy" id="947166"/>
    <lineage>
        <taxon>Eukaryota</taxon>
        <taxon>Metazoa</taxon>
        <taxon>Ecdysozoa</taxon>
        <taxon>Tardigrada</taxon>
        <taxon>Eutardigrada</taxon>
        <taxon>Parachela</taxon>
        <taxon>Hypsibioidea</taxon>
        <taxon>Ramazzottiidae</taxon>
        <taxon>Ramazzottius</taxon>
    </lineage>
</organism>
<comment type="caution">
    <text evidence="1">The sequence shown here is derived from an EMBL/GenBank/DDBJ whole genome shotgun (WGS) entry which is preliminary data.</text>
</comment>
<keyword evidence="2" id="KW-1185">Reference proteome</keyword>
<reference evidence="1 2" key="1">
    <citation type="journal article" date="2016" name="Nat. Commun.">
        <title>Extremotolerant tardigrade genome and improved radiotolerance of human cultured cells by tardigrade-unique protein.</title>
        <authorList>
            <person name="Hashimoto T."/>
            <person name="Horikawa D.D."/>
            <person name="Saito Y."/>
            <person name="Kuwahara H."/>
            <person name="Kozuka-Hata H."/>
            <person name="Shin-I T."/>
            <person name="Minakuchi Y."/>
            <person name="Ohishi K."/>
            <person name="Motoyama A."/>
            <person name="Aizu T."/>
            <person name="Enomoto A."/>
            <person name="Kondo K."/>
            <person name="Tanaka S."/>
            <person name="Hara Y."/>
            <person name="Koshikawa S."/>
            <person name="Sagara H."/>
            <person name="Miura T."/>
            <person name="Yokobori S."/>
            <person name="Miyagawa K."/>
            <person name="Suzuki Y."/>
            <person name="Kubo T."/>
            <person name="Oyama M."/>
            <person name="Kohara Y."/>
            <person name="Fujiyama A."/>
            <person name="Arakawa K."/>
            <person name="Katayama T."/>
            <person name="Toyoda A."/>
            <person name="Kunieda T."/>
        </authorList>
    </citation>
    <scope>NUCLEOTIDE SEQUENCE [LARGE SCALE GENOMIC DNA]</scope>
    <source>
        <strain evidence="1 2">YOKOZUNA-1</strain>
    </source>
</reference>
<dbReference type="AlphaFoldDB" id="A0A1D1VLQ3"/>
<sequence length="100" mass="11117">MYALDPEGWEITSGLVDAAVYPVNTLRTRSASKDLQKQILQLDGILYRSLNSLPELYPTAQQQPAESDTRCKGEGCNFSQIRGRVYQSPIDLGVTIADRL</sequence>
<accession>A0A1D1VLQ3</accession>
<dbReference type="EMBL" id="BDGG01000007">
    <property type="protein sequence ID" value="GAV01871.1"/>
    <property type="molecule type" value="Genomic_DNA"/>
</dbReference>
<dbReference type="Proteomes" id="UP000186922">
    <property type="component" value="Unassembled WGS sequence"/>
</dbReference>
<evidence type="ECO:0000313" key="1">
    <source>
        <dbReference type="EMBL" id="GAV01871.1"/>
    </source>
</evidence>
<name>A0A1D1VLQ3_RAMVA</name>
<proteinExistence type="predicted"/>
<evidence type="ECO:0000313" key="2">
    <source>
        <dbReference type="Proteomes" id="UP000186922"/>
    </source>
</evidence>
<protein>
    <submittedName>
        <fullName evidence="1">Uncharacterized protein</fullName>
    </submittedName>
</protein>